<dbReference type="AlphaFoldDB" id="A0AAD5X9X5"/>
<dbReference type="GO" id="GO:0005524">
    <property type="term" value="F:ATP binding"/>
    <property type="evidence" value="ECO:0007669"/>
    <property type="project" value="UniProtKB-KW"/>
</dbReference>
<gene>
    <name evidence="12" type="primary">ENA2</name>
    <name evidence="12" type="ORF">HK097_004069</name>
</gene>
<dbReference type="Pfam" id="PF13246">
    <property type="entry name" value="Cation_ATPase"/>
    <property type="match status" value="1"/>
</dbReference>
<dbReference type="SUPFAM" id="SSF81665">
    <property type="entry name" value="Calcium ATPase, transmembrane domain M"/>
    <property type="match status" value="1"/>
</dbReference>
<dbReference type="Proteomes" id="UP001212841">
    <property type="component" value="Unassembled WGS sequence"/>
</dbReference>
<dbReference type="SUPFAM" id="SSF81660">
    <property type="entry name" value="Metal cation-transporting ATPase, ATP-binding domain N"/>
    <property type="match status" value="1"/>
</dbReference>
<dbReference type="Gene3D" id="1.20.1110.10">
    <property type="entry name" value="Calcium-transporting ATPase, transmembrane domain"/>
    <property type="match status" value="1"/>
</dbReference>
<evidence type="ECO:0000256" key="8">
    <source>
        <dbReference type="ARBA" id="ARBA00023136"/>
    </source>
</evidence>
<evidence type="ECO:0000256" key="6">
    <source>
        <dbReference type="ARBA" id="ARBA00022967"/>
    </source>
</evidence>
<evidence type="ECO:0000256" key="3">
    <source>
        <dbReference type="ARBA" id="ARBA00022692"/>
    </source>
</evidence>
<dbReference type="FunFam" id="3.40.50.1000:FF:000028">
    <property type="entry name" value="Calcium-transporting P-type ATPase, putative"/>
    <property type="match status" value="1"/>
</dbReference>
<feature type="transmembrane region" description="Helical" evidence="10">
    <location>
        <begin position="259"/>
        <end position="280"/>
    </location>
</feature>
<evidence type="ECO:0000259" key="11">
    <source>
        <dbReference type="SMART" id="SM00831"/>
    </source>
</evidence>
<dbReference type="InterPro" id="IPR004014">
    <property type="entry name" value="ATPase_P-typ_cation-transptr_N"/>
</dbReference>
<dbReference type="GO" id="GO:0016887">
    <property type="term" value="F:ATP hydrolysis activity"/>
    <property type="evidence" value="ECO:0007669"/>
    <property type="project" value="InterPro"/>
</dbReference>
<dbReference type="PRINTS" id="PR00120">
    <property type="entry name" value="HATPASE"/>
</dbReference>
<dbReference type="Gene3D" id="3.40.50.1000">
    <property type="entry name" value="HAD superfamily/HAD-like"/>
    <property type="match status" value="1"/>
</dbReference>
<comment type="similarity">
    <text evidence="9">Belongs to the cation transport ATPase (P-type) (TC 3.A.3) family.</text>
</comment>
<dbReference type="GO" id="GO:0030007">
    <property type="term" value="P:intracellular potassium ion homeostasis"/>
    <property type="evidence" value="ECO:0007669"/>
    <property type="project" value="TreeGrafter"/>
</dbReference>
<sequence>MAPNTPAPDSSDAISVRLDGRASIEHQIDIHVLDLVEAGSNNDISLSDVLAGLKYVMDYRVKGGKLPHLDGELMERLLEGLLQNMGHYKGNMMKHKPTEEADIAFTLFGEFIEEVEEFRDAVGKRQASDLRDFIKFHRRCQSWSTAEEREAAAGVMALLLRYFPQFKDWKELVKEDEYDDVEKLMEEFKEKFDAPAMPFTKQIFAPQALYFDKNAERVAEQFGTNIETGLTSNKIAEITEHYGSNALPAPPKESALKMLWTQATDFMIIILVAAAIASAATGEVKAAVVLLIVVVLNIIIGFTQEYKASKALEALLSLTVPQARVVRDGKQEIIDSSLLVPGDIVVLEEGDAVPADLRLAEVAQLEVVEIILTGEALPVSKSVRTIRKRTRRLPLGECKGNAFMTTVVARGRAKGIVVRTGNNTEIGKISKAITSQPNRKTPIQIKLERLGRWLVVLSIVLCILVVVIGLAYKRDAMEMVKVGISLAVSVIPEGLVAVVTVTMALGVVRMARHNAIVRKLPSVETLGSVNVICSDKTGTLTEGKMGTQELWTSDNSLFTFTHSTSLDPKVGNAQQVKYVPLDTVVADPKKIYSDADREQAEDLSKNLETMPTHLLAAGMVASLCNNSGIAFDEEIQGYKMLGDPTEVAMVVMAQKMGYPKEWFEETVGLKKVGEYPFDSERKLMSVLYEQPEEVKDAKKRFPTGTAFVLVKGAPEGIVQKSVGYLPPSDGKTDFFNFLANGSVTPMNEQFAEVVTQQSSAMASGGLRVLGLAIRKVTPESAREILATKKESSAERELIFVGLIGLIDPPKAGVKDSVAKCKGAGIRVIMITGDHIQTASAIAKQLGIIDPNKASESRAMRGYEIDLLSEEALADLNPFPVVFARVSPDNKLKIVKALQSKKFSVAMTGDGVNDAPAIKQADVGISMGISGTEITKQAADIVLADDNFSTIVEAVEEGRTVFDNIKKFVVYLLSCNSAEIFLFLITSVINLELPFTTIQILWANIIADIPPAMSLGLEPREVGLMNRNPRPQDEGVLTLRTSFLVVLQGLILSIITFTVYYISQHYNIGNVPTLREQRSLAFVLLTFMQLEQSFLSRSVELSVFRVGLFGNKILVWAFLLSVFLMLLGVYVPGLSDLLELEDISGIGWGIIAICIVIHVSLVELAKLGLRALNRHGGLRNWVKHRGQPQHYEMQV</sequence>
<keyword evidence="2" id="KW-1003">Cell membrane</keyword>
<evidence type="ECO:0000256" key="7">
    <source>
        <dbReference type="ARBA" id="ARBA00022989"/>
    </source>
</evidence>
<feature type="domain" description="Cation-transporting P-type ATPase N-terminal" evidence="11">
    <location>
        <begin position="209"/>
        <end position="283"/>
    </location>
</feature>
<keyword evidence="13" id="KW-1185">Reference proteome</keyword>
<reference evidence="12" key="1">
    <citation type="submission" date="2020-05" db="EMBL/GenBank/DDBJ databases">
        <title>Phylogenomic resolution of chytrid fungi.</title>
        <authorList>
            <person name="Stajich J.E."/>
            <person name="Amses K."/>
            <person name="Simmons R."/>
            <person name="Seto K."/>
            <person name="Myers J."/>
            <person name="Bonds A."/>
            <person name="Quandt C.A."/>
            <person name="Barry K."/>
            <person name="Liu P."/>
            <person name="Grigoriev I."/>
            <person name="Longcore J.E."/>
            <person name="James T.Y."/>
        </authorList>
    </citation>
    <scope>NUCLEOTIDE SEQUENCE</scope>
    <source>
        <strain evidence="12">JEL0318</strain>
    </source>
</reference>
<name>A0AAD5X9X5_9FUNG</name>
<dbReference type="InterPro" id="IPR008250">
    <property type="entry name" value="ATPase_P-typ_transduc_dom_A_sf"/>
</dbReference>
<dbReference type="Pfam" id="PF00122">
    <property type="entry name" value="E1-E2_ATPase"/>
    <property type="match status" value="1"/>
</dbReference>
<dbReference type="InterPro" id="IPR023298">
    <property type="entry name" value="ATPase_P-typ_TM_dom_sf"/>
</dbReference>
<evidence type="ECO:0000256" key="1">
    <source>
        <dbReference type="ARBA" id="ARBA00004651"/>
    </source>
</evidence>
<dbReference type="InterPro" id="IPR018303">
    <property type="entry name" value="ATPase_P-typ_P_site"/>
</dbReference>
<feature type="transmembrane region" description="Helical" evidence="10">
    <location>
        <begin position="1112"/>
        <end position="1132"/>
    </location>
</feature>
<feature type="transmembrane region" description="Helical" evidence="10">
    <location>
        <begin position="967"/>
        <end position="988"/>
    </location>
</feature>
<comment type="subcellular location">
    <subcellularLocation>
        <location evidence="1">Cell membrane</location>
        <topology evidence="1">Multi-pass membrane protein</topology>
    </subcellularLocation>
</comment>
<evidence type="ECO:0000313" key="13">
    <source>
        <dbReference type="Proteomes" id="UP001212841"/>
    </source>
</evidence>
<organism evidence="12 13">
    <name type="scientific">Rhizophlyctis rosea</name>
    <dbReference type="NCBI Taxonomy" id="64517"/>
    <lineage>
        <taxon>Eukaryota</taxon>
        <taxon>Fungi</taxon>
        <taxon>Fungi incertae sedis</taxon>
        <taxon>Chytridiomycota</taxon>
        <taxon>Chytridiomycota incertae sedis</taxon>
        <taxon>Chytridiomycetes</taxon>
        <taxon>Rhizophlyctidales</taxon>
        <taxon>Rhizophlyctidaceae</taxon>
        <taxon>Rhizophlyctis</taxon>
    </lineage>
</organism>
<dbReference type="InterPro" id="IPR044492">
    <property type="entry name" value="P_typ_ATPase_HD_dom"/>
</dbReference>
<dbReference type="NCBIfam" id="TIGR01494">
    <property type="entry name" value="ATPase_P-type"/>
    <property type="match status" value="2"/>
</dbReference>
<keyword evidence="5" id="KW-0067">ATP-binding</keyword>
<dbReference type="InterPro" id="IPR023299">
    <property type="entry name" value="ATPase_P-typ_cyto_dom_N"/>
</dbReference>
<evidence type="ECO:0000256" key="4">
    <source>
        <dbReference type="ARBA" id="ARBA00022741"/>
    </source>
</evidence>
<dbReference type="FunFam" id="3.40.50.1000:FF:000001">
    <property type="entry name" value="Phospholipid-transporting ATPase IC"/>
    <property type="match status" value="1"/>
</dbReference>
<keyword evidence="8 10" id="KW-0472">Membrane</keyword>
<dbReference type="SMART" id="SM00831">
    <property type="entry name" value="Cation_ATPase_N"/>
    <property type="match status" value="1"/>
</dbReference>
<dbReference type="GO" id="GO:0005391">
    <property type="term" value="F:P-type sodium:potassium-exchanging transporter activity"/>
    <property type="evidence" value="ECO:0007669"/>
    <property type="project" value="TreeGrafter"/>
</dbReference>
<dbReference type="Gene3D" id="3.40.1110.10">
    <property type="entry name" value="Calcium-transporting ATPase, cytoplasmic domain N"/>
    <property type="match status" value="1"/>
</dbReference>
<dbReference type="InterPro" id="IPR001757">
    <property type="entry name" value="P_typ_ATPase"/>
</dbReference>
<protein>
    <submittedName>
        <fullName evidence="12">P-type ATPase</fullName>
    </submittedName>
</protein>
<proteinExistence type="inferred from homology"/>
<dbReference type="Gene3D" id="2.70.150.10">
    <property type="entry name" value="Calcium-transporting ATPase, cytoplasmic transduction domain A"/>
    <property type="match status" value="1"/>
</dbReference>
<dbReference type="GO" id="GO:0036376">
    <property type="term" value="P:sodium ion export across plasma membrane"/>
    <property type="evidence" value="ECO:0007669"/>
    <property type="project" value="TreeGrafter"/>
</dbReference>
<dbReference type="GO" id="GO:1902600">
    <property type="term" value="P:proton transmembrane transport"/>
    <property type="evidence" value="ECO:0007669"/>
    <property type="project" value="TreeGrafter"/>
</dbReference>
<dbReference type="SFLD" id="SFLDG00002">
    <property type="entry name" value="C1.7:_P-type_atpase_like"/>
    <property type="match status" value="1"/>
</dbReference>
<dbReference type="PANTHER" id="PTHR43294:SF21">
    <property type="entry name" value="CATION TRANSPORTING ATPASE"/>
    <property type="match status" value="1"/>
</dbReference>
<dbReference type="Pfam" id="PF00690">
    <property type="entry name" value="Cation_ATPase_N"/>
    <property type="match status" value="1"/>
</dbReference>
<dbReference type="PRINTS" id="PR00119">
    <property type="entry name" value="CATATPASE"/>
</dbReference>
<dbReference type="SFLD" id="SFLDF00027">
    <property type="entry name" value="p-type_atpase"/>
    <property type="match status" value="1"/>
</dbReference>
<evidence type="ECO:0000256" key="2">
    <source>
        <dbReference type="ARBA" id="ARBA00022475"/>
    </source>
</evidence>
<accession>A0AAD5X9X5</accession>
<dbReference type="InterPro" id="IPR050510">
    <property type="entry name" value="Cation_transp_ATPase_P-type"/>
</dbReference>
<dbReference type="GO" id="GO:0006883">
    <property type="term" value="P:intracellular sodium ion homeostasis"/>
    <property type="evidence" value="ECO:0007669"/>
    <property type="project" value="TreeGrafter"/>
</dbReference>
<dbReference type="EMBL" id="JADGJD010000020">
    <property type="protein sequence ID" value="KAJ3056805.1"/>
    <property type="molecule type" value="Genomic_DNA"/>
</dbReference>
<dbReference type="SUPFAM" id="SSF56784">
    <property type="entry name" value="HAD-like"/>
    <property type="match status" value="1"/>
</dbReference>
<dbReference type="GO" id="GO:1990573">
    <property type="term" value="P:potassium ion import across plasma membrane"/>
    <property type="evidence" value="ECO:0007669"/>
    <property type="project" value="TreeGrafter"/>
</dbReference>
<evidence type="ECO:0000256" key="5">
    <source>
        <dbReference type="ARBA" id="ARBA00022840"/>
    </source>
</evidence>
<dbReference type="PROSITE" id="PS00154">
    <property type="entry name" value="ATPASE_E1_E2"/>
    <property type="match status" value="1"/>
</dbReference>
<dbReference type="InterPro" id="IPR023214">
    <property type="entry name" value="HAD_sf"/>
</dbReference>
<evidence type="ECO:0000256" key="10">
    <source>
        <dbReference type="SAM" id="Phobius"/>
    </source>
</evidence>
<dbReference type="GO" id="GO:0005384">
    <property type="term" value="F:manganese ion transmembrane transporter activity"/>
    <property type="evidence" value="ECO:0007669"/>
    <property type="project" value="UniProtKB-ARBA"/>
</dbReference>
<feature type="transmembrane region" description="Helical" evidence="10">
    <location>
        <begin position="453"/>
        <end position="472"/>
    </location>
</feature>
<keyword evidence="4" id="KW-0547">Nucleotide-binding</keyword>
<evidence type="ECO:0000256" key="9">
    <source>
        <dbReference type="ARBA" id="ARBA00038148"/>
    </source>
</evidence>
<dbReference type="SUPFAM" id="SSF81653">
    <property type="entry name" value="Calcium ATPase, transduction domain A"/>
    <property type="match status" value="1"/>
</dbReference>
<dbReference type="Pfam" id="PF00689">
    <property type="entry name" value="Cation_ATPase_C"/>
    <property type="match status" value="1"/>
</dbReference>
<comment type="caution">
    <text evidence="12">The sequence shown here is derived from an EMBL/GenBank/DDBJ whole genome shotgun (WGS) entry which is preliminary data.</text>
</comment>
<evidence type="ECO:0000313" key="12">
    <source>
        <dbReference type="EMBL" id="KAJ3056805.1"/>
    </source>
</evidence>
<feature type="transmembrane region" description="Helical" evidence="10">
    <location>
        <begin position="1144"/>
        <end position="1164"/>
    </location>
</feature>
<dbReference type="InterPro" id="IPR059000">
    <property type="entry name" value="ATPase_P-type_domA"/>
</dbReference>
<feature type="transmembrane region" description="Helical" evidence="10">
    <location>
        <begin position="1036"/>
        <end position="1061"/>
    </location>
</feature>
<dbReference type="InterPro" id="IPR006068">
    <property type="entry name" value="ATPase_P-typ_cation-transptr_C"/>
</dbReference>
<dbReference type="SFLD" id="SFLDS00003">
    <property type="entry name" value="Haloacid_Dehalogenase"/>
    <property type="match status" value="1"/>
</dbReference>
<keyword evidence="7 10" id="KW-1133">Transmembrane helix</keyword>
<keyword evidence="3 10" id="KW-0812">Transmembrane</keyword>
<dbReference type="GO" id="GO:0005886">
    <property type="term" value="C:plasma membrane"/>
    <property type="evidence" value="ECO:0007669"/>
    <property type="project" value="UniProtKB-SubCell"/>
</dbReference>
<feature type="transmembrane region" description="Helical" evidence="10">
    <location>
        <begin position="484"/>
        <end position="508"/>
    </location>
</feature>
<dbReference type="PANTHER" id="PTHR43294">
    <property type="entry name" value="SODIUM/POTASSIUM-TRANSPORTING ATPASE SUBUNIT ALPHA"/>
    <property type="match status" value="1"/>
</dbReference>
<dbReference type="InterPro" id="IPR036412">
    <property type="entry name" value="HAD-like_sf"/>
</dbReference>
<keyword evidence="6" id="KW-1278">Translocase</keyword>